<dbReference type="InterPro" id="IPR036249">
    <property type="entry name" value="Thioredoxin-like_sf"/>
</dbReference>
<reference evidence="2" key="1">
    <citation type="submission" date="2023-06" db="EMBL/GenBank/DDBJ databases">
        <authorList>
            <person name="Delattre M."/>
        </authorList>
    </citation>
    <scope>NUCLEOTIDE SEQUENCE</scope>
    <source>
        <strain evidence="2">AF72</strain>
    </source>
</reference>
<name>A0AA36D428_9BILA</name>
<keyword evidence="1" id="KW-0732">Signal</keyword>
<gene>
    <name evidence="2" type="ORF">MSPICULIGERA_LOCUS18544</name>
</gene>
<dbReference type="SUPFAM" id="SSF52833">
    <property type="entry name" value="Thioredoxin-like"/>
    <property type="match status" value="1"/>
</dbReference>
<sequence length="150" mass="17579">MDLRLIVAFVLLTLGTCRRTYWPVQRLFTLDELNKGETYLIFFYWNQCQRSNWCLPEIQKAAQTLSDEWGIKTASYDWEDIGVGSLNIDQRLEKMPGVYVRASDGTRMRFPTDPIDATAEDFVNFALRYRDHAKKTDFGLHDHWGVAYRS</sequence>
<comment type="caution">
    <text evidence="2">The sequence shown here is derived from an EMBL/GenBank/DDBJ whole genome shotgun (WGS) entry which is preliminary data.</text>
</comment>
<evidence type="ECO:0000256" key="1">
    <source>
        <dbReference type="SAM" id="SignalP"/>
    </source>
</evidence>
<feature type="signal peptide" evidence="1">
    <location>
        <begin position="1"/>
        <end position="17"/>
    </location>
</feature>
<evidence type="ECO:0000313" key="2">
    <source>
        <dbReference type="EMBL" id="CAJ0580346.1"/>
    </source>
</evidence>
<dbReference type="AlphaFoldDB" id="A0AA36D428"/>
<feature type="chain" id="PRO_5041349146" description="Thioredoxin domain-containing protein" evidence="1">
    <location>
        <begin position="18"/>
        <end position="150"/>
    </location>
</feature>
<protein>
    <recommendedName>
        <fullName evidence="4">Thioredoxin domain-containing protein</fullName>
    </recommendedName>
</protein>
<dbReference type="EMBL" id="CATQJA010002659">
    <property type="protein sequence ID" value="CAJ0580346.1"/>
    <property type="molecule type" value="Genomic_DNA"/>
</dbReference>
<keyword evidence="3" id="KW-1185">Reference proteome</keyword>
<dbReference type="Proteomes" id="UP001177023">
    <property type="component" value="Unassembled WGS sequence"/>
</dbReference>
<organism evidence="2 3">
    <name type="scientific">Mesorhabditis spiculigera</name>
    <dbReference type="NCBI Taxonomy" id="96644"/>
    <lineage>
        <taxon>Eukaryota</taxon>
        <taxon>Metazoa</taxon>
        <taxon>Ecdysozoa</taxon>
        <taxon>Nematoda</taxon>
        <taxon>Chromadorea</taxon>
        <taxon>Rhabditida</taxon>
        <taxon>Rhabditina</taxon>
        <taxon>Rhabditomorpha</taxon>
        <taxon>Rhabditoidea</taxon>
        <taxon>Rhabditidae</taxon>
        <taxon>Mesorhabditinae</taxon>
        <taxon>Mesorhabditis</taxon>
    </lineage>
</organism>
<evidence type="ECO:0008006" key="4">
    <source>
        <dbReference type="Google" id="ProtNLM"/>
    </source>
</evidence>
<evidence type="ECO:0000313" key="3">
    <source>
        <dbReference type="Proteomes" id="UP001177023"/>
    </source>
</evidence>
<feature type="non-terminal residue" evidence="2">
    <location>
        <position position="150"/>
    </location>
</feature>
<proteinExistence type="predicted"/>
<accession>A0AA36D428</accession>